<dbReference type="Proteomes" id="UP000294933">
    <property type="component" value="Unassembled WGS sequence"/>
</dbReference>
<dbReference type="STRING" id="50990.A0A4Y7PE23"/>
<sequence length="701" mass="80032">MACLNLPLDIRYQTENMYLVGIVPGPSEPLSNDLNHYMRPVLKDMAGAWEQGIFFSRTPSFPNGRDTRSAIAAVVNDLPAARKAAALAPHNSHFYCSKCGCWHISTRGCTNYHEWKTRDYREMRRQAEAWRDAKTEKAQTTIFQKHGIRWSELWRLPYWDPTRQLVVDSMHCMLEGLGEHHARDVLGLSTASAMANPIVMPPFTQAFRAVDKNVTKLKECEIKHVTEIQALLTAPVEGGDIENLVEENLQKLDKKLMSKNLGPLKFVSTDLKLRVMPRERSSARFRPDGEPILQKADYVKALLEWRRSKPLEAEDQSLKIVTPEVMQHIKAVIRDTITPSWLNTVPYNFGDKKAGTLKADEWRTMYTVYLPIALVSLWGEGTSHCSAAVSAKLREILDHTMSLVSAITIVCMRTMTATRARAYRHHVAKWVRDLSRLHPNIAQRTNNHMAIHIYDFLILFGPVRSWWCFPFERLIGYLQRLSHNHKFGQLESTLLQSFIRAAKLRRWLARSDCPPIIKECKKLFDKLYGSTRDKYEVPVNNELNMAEKECTDRRGVVVPSDLRRLIKGPRVVLRARHNYCGTVYARSSTHLGNSLIEFCPAGNRACSPVPGCIKYIILNPDKPIFAVQRHLNVPQGTVDPFAPYPDFPAKLYSALLSDDLELVEADWVVSHFARWAISSECVVVLSLSKVKIYLFHHIALD</sequence>
<accession>A0A4Y7PE23</accession>
<gene>
    <name evidence="1" type="ORF">BD410DRAFT_735121</name>
</gene>
<evidence type="ECO:0000313" key="2">
    <source>
        <dbReference type="Proteomes" id="UP000294933"/>
    </source>
</evidence>
<dbReference type="AlphaFoldDB" id="A0A4Y7PE23"/>
<dbReference type="PANTHER" id="PTHR46579">
    <property type="entry name" value="F5/8 TYPE C DOMAIN-CONTAINING PROTEIN-RELATED"/>
    <property type="match status" value="1"/>
</dbReference>
<dbReference type="VEuPathDB" id="FungiDB:BD410DRAFT_735121"/>
<keyword evidence="2" id="KW-1185">Reference proteome</keyword>
<organism evidence="1 2">
    <name type="scientific">Rickenella mellea</name>
    <dbReference type="NCBI Taxonomy" id="50990"/>
    <lineage>
        <taxon>Eukaryota</taxon>
        <taxon>Fungi</taxon>
        <taxon>Dikarya</taxon>
        <taxon>Basidiomycota</taxon>
        <taxon>Agaricomycotina</taxon>
        <taxon>Agaricomycetes</taxon>
        <taxon>Hymenochaetales</taxon>
        <taxon>Rickenellaceae</taxon>
        <taxon>Rickenella</taxon>
    </lineage>
</organism>
<evidence type="ECO:0000313" key="1">
    <source>
        <dbReference type="EMBL" id="TDL13614.1"/>
    </source>
</evidence>
<proteinExistence type="predicted"/>
<reference evidence="1 2" key="1">
    <citation type="submission" date="2018-06" db="EMBL/GenBank/DDBJ databases">
        <title>A transcriptomic atlas of mushroom development highlights an independent origin of complex multicellularity.</title>
        <authorList>
            <consortium name="DOE Joint Genome Institute"/>
            <person name="Krizsan K."/>
            <person name="Almasi E."/>
            <person name="Merenyi Z."/>
            <person name="Sahu N."/>
            <person name="Viragh M."/>
            <person name="Koszo T."/>
            <person name="Mondo S."/>
            <person name="Kiss B."/>
            <person name="Balint B."/>
            <person name="Kues U."/>
            <person name="Barry K."/>
            <person name="Hegedus J.C."/>
            <person name="Henrissat B."/>
            <person name="Johnson J."/>
            <person name="Lipzen A."/>
            <person name="Ohm R."/>
            <person name="Nagy I."/>
            <person name="Pangilinan J."/>
            <person name="Yan J."/>
            <person name="Xiong Y."/>
            <person name="Grigoriev I.V."/>
            <person name="Hibbett D.S."/>
            <person name="Nagy L.G."/>
        </authorList>
    </citation>
    <scope>NUCLEOTIDE SEQUENCE [LARGE SCALE GENOMIC DNA]</scope>
    <source>
        <strain evidence="1 2">SZMC22713</strain>
    </source>
</reference>
<dbReference type="EMBL" id="ML170525">
    <property type="protein sequence ID" value="TDL13614.1"/>
    <property type="molecule type" value="Genomic_DNA"/>
</dbReference>
<dbReference type="PANTHER" id="PTHR46579:SF1">
    <property type="entry name" value="F5_8 TYPE C DOMAIN-CONTAINING PROTEIN"/>
    <property type="match status" value="1"/>
</dbReference>
<name>A0A4Y7PE23_9AGAM</name>
<protein>
    <submittedName>
        <fullName evidence="1">Uncharacterized protein</fullName>
    </submittedName>
</protein>
<dbReference type="OrthoDB" id="3234349at2759"/>